<evidence type="ECO:0000256" key="1">
    <source>
        <dbReference type="SAM" id="SignalP"/>
    </source>
</evidence>
<keyword evidence="1" id="KW-0732">Signal</keyword>
<accession>A0ABU2GQW8</accession>
<feature type="signal peptide" evidence="1">
    <location>
        <begin position="1"/>
        <end position="20"/>
    </location>
</feature>
<dbReference type="Proteomes" id="UP001265083">
    <property type="component" value="Unassembled WGS sequence"/>
</dbReference>
<dbReference type="SUPFAM" id="SSF55961">
    <property type="entry name" value="Bet v1-like"/>
    <property type="match status" value="1"/>
</dbReference>
<reference evidence="2 3" key="1">
    <citation type="submission" date="2023-08" db="EMBL/GenBank/DDBJ databases">
        <title>Bioegradation of LLDPE and BLDPE plastic by marine bacteria from coast plastic debris.</title>
        <authorList>
            <person name="Rong Z."/>
        </authorList>
    </citation>
    <scope>NUCLEOTIDE SEQUENCE [LARGE SCALE GENOMIC DNA]</scope>
    <source>
        <strain evidence="2 3">Z-2</strain>
    </source>
</reference>
<feature type="chain" id="PRO_5045685451" evidence="1">
    <location>
        <begin position="21"/>
        <end position="206"/>
    </location>
</feature>
<keyword evidence="3" id="KW-1185">Reference proteome</keyword>
<name>A0ABU2GQW8_9ACTN</name>
<proteinExistence type="predicted"/>
<dbReference type="CDD" id="cd07812">
    <property type="entry name" value="SRPBCC"/>
    <property type="match status" value="1"/>
</dbReference>
<protein>
    <submittedName>
        <fullName evidence="2">SRPBCC family protein</fullName>
    </submittedName>
</protein>
<evidence type="ECO:0000313" key="2">
    <source>
        <dbReference type="EMBL" id="MDS1113344.1"/>
    </source>
</evidence>
<evidence type="ECO:0000313" key="3">
    <source>
        <dbReference type="Proteomes" id="UP001265083"/>
    </source>
</evidence>
<dbReference type="RefSeq" id="WP_310949745.1">
    <property type="nucleotide sequence ID" value="NZ_JAVLUS010000004.1"/>
</dbReference>
<dbReference type="Gene3D" id="3.30.530.20">
    <property type="match status" value="1"/>
</dbReference>
<dbReference type="EMBL" id="JAVLUS010000004">
    <property type="protein sequence ID" value="MDS1113344.1"/>
    <property type="molecule type" value="Genomic_DNA"/>
</dbReference>
<dbReference type="InterPro" id="IPR023393">
    <property type="entry name" value="START-like_dom_sf"/>
</dbReference>
<sequence>MRYRPITAGLVAAAACSAAAAYCAWVRPWVMTWGATEDEVAAKLPGDELLPGADGIATRAITIDAPPAAVYPWLAQMGPSPRGGAYTYDWIENLLGLDMHSTDRVLEEYQHPAVGDTIGHGAEASRIEIAEPDHAFVTRTADGDWVWSFTLVPVGQSTRLISRNRFRLPGLGKKLAMIPMEPGSLIMERKMLQGIKERAEALAHAE</sequence>
<dbReference type="PROSITE" id="PS51257">
    <property type="entry name" value="PROKAR_LIPOPROTEIN"/>
    <property type="match status" value="1"/>
</dbReference>
<gene>
    <name evidence="2" type="ORF">RD149_06145</name>
</gene>
<comment type="caution">
    <text evidence="2">The sequence shown here is derived from an EMBL/GenBank/DDBJ whole genome shotgun (WGS) entry which is preliminary data.</text>
</comment>
<organism evidence="2 3">
    <name type="scientific">Gordonia westfalica</name>
    <dbReference type="NCBI Taxonomy" id="158898"/>
    <lineage>
        <taxon>Bacteria</taxon>
        <taxon>Bacillati</taxon>
        <taxon>Actinomycetota</taxon>
        <taxon>Actinomycetes</taxon>
        <taxon>Mycobacteriales</taxon>
        <taxon>Gordoniaceae</taxon>
        <taxon>Gordonia</taxon>
    </lineage>
</organism>